<dbReference type="GO" id="GO:0016020">
    <property type="term" value="C:membrane"/>
    <property type="evidence" value="ECO:0007669"/>
    <property type="project" value="UniProtKB-SubCell"/>
</dbReference>
<proteinExistence type="inferred from homology"/>
<keyword evidence="5" id="KW-0472">Membrane</keyword>
<evidence type="ECO:0000313" key="7">
    <source>
        <dbReference type="Proteomes" id="UP000075886"/>
    </source>
</evidence>
<reference evidence="6" key="2">
    <citation type="submission" date="2020-05" db="UniProtKB">
        <authorList>
            <consortium name="EnsemblMetazoa"/>
        </authorList>
    </citation>
    <scope>IDENTIFICATION</scope>
    <source>
        <strain evidence="6">FAR1</strain>
    </source>
</reference>
<dbReference type="GO" id="GO:0061630">
    <property type="term" value="F:ubiquitin protein ligase activity"/>
    <property type="evidence" value="ECO:0007669"/>
    <property type="project" value="InterPro"/>
</dbReference>
<keyword evidence="4" id="KW-1133">Transmembrane helix</keyword>
<evidence type="ECO:0000313" key="6">
    <source>
        <dbReference type="EnsemblMetazoa" id="AFAF012811-PA"/>
    </source>
</evidence>
<comment type="subcellular location">
    <subcellularLocation>
        <location evidence="1">Membrane</location>
        <topology evidence="1">Multi-pass membrane protein</topology>
    </subcellularLocation>
</comment>
<evidence type="ECO:0000256" key="2">
    <source>
        <dbReference type="ARBA" id="ARBA00007332"/>
    </source>
</evidence>
<dbReference type="AlphaFoldDB" id="A0A182QLV4"/>
<keyword evidence="3" id="KW-0812">Transmembrane</keyword>
<keyword evidence="7" id="KW-1185">Reference proteome</keyword>
<dbReference type="InterPro" id="IPR018801">
    <property type="entry name" value="TM129"/>
</dbReference>
<dbReference type="GO" id="GO:0005783">
    <property type="term" value="C:endoplasmic reticulum"/>
    <property type="evidence" value="ECO:0007669"/>
    <property type="project" value="TreeGrafter"/>
</dbReference>
<protein>
    <submittedName>
        <fullName evidence="6">Uncharacterized protein</fullName>
    </submittedName>
</protein>
<evidence type="ECO:0000256" key="3">
    <source>
        <dbReference type="ARBA" id="ARBA00022692"/>
    </source>
</evidence>
<sequence>MYVHNILSQSDALMCAYKIDTKEVITDTLDSAEFVNIVVKPLRARVRPFNIRISTAFIRDLKDRVQRPIVVLPTVQFRSLTERFVEVFKEQVALNPSVTEIAAGDGGDNCLACLQARPDVKLVKYCLDVDAVTGAPLPASECCQPCACRPLWCVECLATWFASRQQHYERDSWLSKKTTCPMCRALFCVRDVCYLENRTRTDAEAPSLQQES</sequence>
<evidence type="ECO:0000256" key="5">
    <source>
        <dbReference type="ARBA" id="ARBA00023136"/>
    </source>
</evidence>
<evidence type="ECO:0000256" key="4">
    <source>
        <dbReference type="ARBA" id="ARBA00022989"/>
    </source>
</evidence>
<organism evidence="6 7">
    <name type="scientific">Anopheles farauti</name>
    <dbReference type="NCBI Taxonomy" id="69004"/>
    <lineage>
        <taxon>Eukaryota</taxon>
        <taxon>Metazoa</taxon>
        <taxon>Ecdysozoa</taxon>
        <taxon>Arthropoda</taxon>
        <taxon>Hexapoda</taxon>
        <taxon>Insecta</taxon>
        <taxon>Pterygota</taxon>
        <taxon>Neoptera</taxon>
        <taxon>Endopterygota</taxon>
        <taxon>Diptera</taxon>
        <taxon>Nematocera</taxon>
        <taxon>Culicoidea</taxon>
        <taxon>Culicidae</taxon>
        <taxon>Anophelinae</taxon>
        <taxon>Anopheles</taxon>
    </lineage>
</organism>
<dbReference type="GO" id="GO:0016567">
    <property type="term" value="P:protein ubiquitination"/>
    <property type="evidence" value="ECO:0007669"/>
    <property type="project" value="InterPro"/>
</dbReference>
<comment type="similarity">
    <text evidence="2">Belongs to the TMEM129 family.</text>
</comment>
<dbReference type="STRING" id="69004.A0A182QLV4"/>
<name>A0A182QLV4_9DIPT</name>
<dbReference type="Proteomes" id="UP000075886">
    <property type="component" value="Unassembled WGS sequence"/>
</dbReference>
<dbReference type="EMBL" id="AXCN02002132">
    <property type="status" value="NOT_ANNOTATED_CDS"/>
    <property type="molecule type" value="Genomic_DNA"/>
</dbReference>
<reference evidence="7" key="1">
    <citation type="submission" date="2014-01" db="EMBL/GenBank/DDBJ databases">
        <title>The Genome Sequence of Anopheles farauti FAR1 (V2).</title>
        <authorList>
            <consortium name="The Broad Institute Genomics Platform"/>
            <person name="Neafsey D.E."/>
            <person name="Besansky N."/>
            <person name="Howell P."/>
            <person name="Walton C."/>
            <person name="Young S.K."/>
            <person name="Zeng Q."/>
            <person name="Gargeya S."/>
            <person name="Fitzgerald M."/>
            <person name="Haas B."/>
            <person name="Abouelleil A."/>
            <person name="Allen A.W."/>
            <person name="Alvarado L."/>
            <person name="Arachchi H.M."/>
            <person name="Berlin A.M."/>
            <person name="Chapman S.B."/>
            <person name="Gainer-Dewar J."/>
            <person name="Goldberg J."/>
            <person name="Griggs A."/>
            <person name="Gujja S."/>
            <person name="Hansen M."/>
            <person name="Howarth C."/>
            <person name="Imamovic A."/>
            <person name="Ireland A."/>
            <person name="Larimer J."/>
            <person name="McCowan C."/>
            <person name="Murphy C."/>
            <person name="Pearson M."/>
            <person name="Poon T.W."/>
            <person name="Priest M."/>
            <person name="Roberts A."/>
            <person name="Saif S."/>
            <person name="Shea T."/>
            <person name="Sisk P."/>
            <person name="Sykes S."/>
            <person name="Wortman J."/>
            <person name="Nusbaum C."/>
            <person name="Birren B."/>
        </authorList>
    </citation>
    <scope>NUCLEOTIDE SEQUENCE [LARGE SCALE GENOMIC DNA]</scope>
    <source>
        <strain evidence="7">FAR1</strain>
    </source>
</reference>
<dbReference type="PANTHER" id="PTHR31322:SF2">
    <property type="entry name" value="E3 UBIQUITIN-PROTEIN LIGASE TM129"/>
    <property type="match status" value="1"/>
</dbReference>
<evidence type="ECO:0000256" key="1">
    <source>
        <dbReference type="ARBA" id="ARBA00004141"/>
    </source>
</evidence>
<dbReference type="VEuPathDB" id="VectorBase:AFAF012811"/>
<dbReference type="EnsemblMetazoa" id="AFAF012811-RA">
    <property type="protein sequence ID" value="AFAF012811-PA"/>
    <property type="gene ID" value="AFAF012811"/>
</dbReference>
<accession>A0A182QLV4</accession>
<dbReference type="Pfam" id="PF10272">
    <property type="entry name" value="Tmpp129"/>
    <property type="match status" value="1"/>
</dbReference>
<dbReference type="PANTHER" id="PTHR31322">
    <property type="entry name" value="E3 UBIQUITIN-PROTEIN LIGASE TM129"/>
    <property type="match status" value="1"/>
</dbReference>